<comment type="pathway">
    <text evidence="1">Cell wall biogenesis; cell wall polysaccharide biosynthesis.</text>
</comment>
<evidence type="ECO:0000256" key="2">
    <source>
        <dbReference type="ARBA" id="ARBA00006739"/>
    </source>
</evidence>
<dbReference type="InterPro" id="IPR001173">
    <property type="entry name" value="Glyco_trans_2-like"/>
</dbReference>
<evidence type="ECO:0000313" key="7">
    <source>
        <dbReference type="Proteomes" id="UP000252085"/>
    </source>
</evidence>
<dbReference type="AlphaFoldDB" id="A0A367R7R0"/>
<gene>
    <name evidence="6" type="ORF">A6769_27785</name>
</gene>
<comment type="caution">
    <text evidence="6">The sequence shown here is derived from an EMBL/GenBank/DDBJ whole genome shotgun (WGS) entry which is preliminary data.</text>
</comment>
<reference evidence="6 7" key="1">
    <citation type="submission" date="2016-04" db="EMBL/GenBank/DDBJ databases">
        <authorList>
            <person name="Evans L.H."/>
            <person name="Alamgir A."/>
            <person name="Owens N."/>
            <person name="Weber N.D."/>
            <person name="Virtaneva K."/>
            <person name="Barbian K."/>
            <person name="Babar A."/>
            <person name="Rosenke K."/>
        </authorList>
    </citation>
    <scope>NUCLEOTIDE SEQUENCE [LARGE SCALE GENOMIC DNA]</scope>
    <source>
        <strain evidence="6">NIES-2108</strain>
    </source>
</reference>
<dbReference type="EMBL" id="LXQE01000165">
    <property type="protein sequence ID" value="RCJ32536.1"/>
    <property type="molecule type" value="Genomic_DNA"/>
</dbReference>
<dbReference type="GO" id="GO:0016757">
    <property type="term" value="F:glycosyltransferase activity"/>
    <property type="evidence" value="ECO:0007669"/>
    <property type="project" value="UniProtKB-KW"/>
</dbReference>
<name>A0A367R7R0_NOSPU</name>
<keyword evidence="4 6" id="KW-0808">Transferase</keyword>
<keyword evidence="3" id="KW-0328">Glycosyltransferase</keyword>
<dbReference type="PANTHER" id="PTHR43179:SF12">
    <property type="entry name" value="GALACTOFURANOSYLTRANSFERASE GLFT2"/>
    <property type="match status" value="1"/>
</dbReference>
<dbReference type="InterPro" id="IPR029044">
    <property type="entry name" value="Nucleotide-diphossugar_trans"/>
</dbReference>
<evidence type="ECO:0000313" key="6">
    <source>
        <dbReference type="EMBL" id="RCJ32536.1"/>
    </source>
</evidence>
<dbReference type="SUPFAM" id="SSF53448">
    <property type="entry name" value="Nucleotide-diphospho-sugar transferases"/>
    <property type="match status" value="1"/>
</dbReference>
<dbReference type="Pfam" id="PF00535">
    <property type="entry name" value="Glycos_transf_2"/>
    <property type="match status" value="1"/>
</dbReference>
<dbReference type="Proteomes" id="UP000252085">
    <property type="component" value="Unassembled WGS sequence"/>
</dbReference>
<evidence type="ECO:0000256" key="3">
    <source>
        <dbReference type="ARBA" id="ARBA00022676"/>
    </source>
</evidence>
<organism evidence="6 7">
    <name type="scientific">Nostoc punctiforme NIES-2108</name>
    <dbReference type="NCBI Taxonomy" id="1356359"/>
    <lineage>
        <taxon>Bacteria</taxon>
        <taxon>Bacillati</taxon>
        <taxon>Cyanobacteriota</taxon>
        <taxon>Cyanophyceae</taxon>
        <taxon>Nostocales</taxon>
        <taxon>Nostocaceae</taxon>
        <taxon>Nostoc</taxon>
    </lineage>
</organism>
<sequence length="324" mass="37451">MPSLSATVIICTVDRCNFLSRVMSAVSLWRCSFQELILVVGPTQDDTKLVLLEYKDIINQVILTEQRNVSVARNLGLKAASGDIIFYLDDDVIPPDNWIDLHLQIYREQGASCGCVGGAVIDKTQQNFSLQFARGVNSRLSESRPVLSAIETAKYTSSPEWFRGVMGANASYQRETLVRIGYFDEFFEYFLEETDICLRLLEAGYRVHHIDAVVEHYVQPSHNRRDRRHLTCWYSLAKNTTYFAFKHGYQKLPLPMFLIRLSSLLIYRCLLRILRLKLTHNLPFYLLFKYIQESIIGVRCGWEAGMKLHNPQNWKNEKIRVKLG</sequence>
<comment type="similarity">
    <text evidence="2">Belongs to the glycosyltransferase 2 family.</text>
</comment>
<evidence type="ECO:0000259" key="5">
    <source>
        <dbReference type="Pfam" id="PF00535"/>
    </source>
</evidence>
<accession>A0A367R7R0</accession>
<dbReference type="Gene3D" id="3.90.550.10">
    <property type="entry name" value="Spore Coat Polysaccharide Biosynthesis Protein SpsA, Chain A"/>
    <property type="match status" value="1"/>
</dbReference>
<proteinExistence type="inferred from homology"/>
<protein>
    <submittedName>
        <fullName evidence="6">Glycosyl transferase</fullName>
    </submittedName>
</protein>
<feature type="domain" description="Glycosyltransferase 2-like" evidence="5">
    <location>
        <begin position="7"/>
        <end position="131"/>
    </location>
</feature>
<evidence type="ECO:0000256" key="4">
    <source>
        <dbReference type="ARBA" id="ARBA00022679"/>
    </source>
</evidence>
<evidence type="ECO:0000256" key="1">
    <source>
        <dbReference type="ARBA" id="ARBA00004776"/>
    </source>
</evidence>
<dbReference type="PANTHER" id="PTHR43179">
    <property type="entry name" value="RHAMNOSYLTRANSFERASE WBBL"/>
    <property type="match status" value="1"/>
</dbReference>